<proteinExistence type="inferred from homology"/>
<dbReference type="AlphaFoldDB" id="A0A930YU52"/>
<evidence type="ECO:0000256" key="2">
    <source>
        <dbReference type="ARBA" id="ARBA00017703"/>
    </source>
</evidence>
<dbReference type="Pfam" id="PF21694">
    <property type="entry name" value="DNA_pol3_delta_C"/>
    <property type="match status" value="1"/>
</dbReference>
<dbReference type="InterPro" id="IPR010372">
    <property type="entry name" value="DNA_pol3_delta_N"/>
</dbReference>
<reference evidence="11" key="1">
    <citation type="submission" date="2020-11" db="EMBL/GenBank/DDBJ databases">
        <title>Genome seq and assembly of Planobacterium sp.</title>
        <authorList>
            <person name="Chhetri G."/>
        </authorList>
    </citation>
    <scope>NUCLEOTIDE SEQUENCE</scope>
    <source>
        <strain evidence="11">GCR5</strain>
    </source>
</reference>
<evidence type="ECO:0000313" key="11">
    <source>
        <dbReference type="EMBL" id="MBF5026413.1"/>
    </source>
</evidence>
<evidence type="ECO:0000256" key="5">
    <source>
        <dbReference type="ARBA" id="ARBA00022705"/>
    </source>
</evidence>
<feature type="domain" description="DNA polymerase III delta N-terminal" evidence="9">
    <location>
        <begin position="20"/>
        <end position="136"/>
    </location>
</feature>
<organism evidence="11 12">
    <name type="scientific">Planobacterium oryzisoli</name>
    <dbReference type="NCBI Taxonomy" id="2771435"/>
    <lineage>
        <taxon>Bacteria</taxon>
        <taxon>Pseudomonadati</taxon>
        <taxon>Bacteroidota</taxon>
        <taxon>Flavobacteriia</taxon>
        <taxon>Flavobacteriales</taxon>
        <taxon>Weeksellaceae</taxon>
        <taxon>Chryseobacterium group</taxon>
        <taxon>Chryseobacterium</taxon>
    </lineage>
</organism>
<evidence type="ECO:0000256" key="6">
    <source>
        <dbReference type="ARBA" id="ARBA00022932"/>
    </source>
</evidence>
<evidence type="ECO:0000256" key="3">
    <source>
        <dbReference type="ARBA" id="ARBA00022679"/>
    </source>
</evidence>
<dbReference type="Pfam" id="PF06144">
    <property type="entry name" value="DNA_pol3_delta"/>
    <property type="match status" value="1"/>
</dbReference>
<evidence type="ECO:0000256" key="4">
    <source>
        <dbReference type="ARBA" id="ARBA00022695"/>
    </source>
</evidence>
<dbReference type="PANTHER" id="PTHR34388:SF1">
    <property type="entry name" value="DNA POLYMERASE III SUBUNIT DELTA"/>
    <property type="match status" value="1"/>
</dbReference>
<dbReference type="InterPro" id="IPR027417">
    <property type="entry name" value="P-loop_NTPase"/>
</dbReference>
<dbReference type="PANTHER" id="PTHR34388">
    <property type="entry name" value="DNA POLYMERASE III SUBUNIT DELTA"/>
    <property type="match status" value="1"/>
</dbReference>
<comment type="catalytic activity">
    <reaction evidence="8">
        <text>DNA(n) + a 2'-deoxyribonucleoside 5'-triphosphate = DNA(n+1) + diphosphate</text>
        <dbReference type="Rhea" id="RHEA:22508"/>
        <dbReference type="Rhea" id="RHEA-COMP:17339"/>
        <dbReference type="Rhea" id="RHEA-COMP:17340"/>
        <dbReference type="ChEBI" id="CHEBI:33019"/>
        <dbReference type="ChEBI" id="CHEBI:61560"/>
        <dbReference type="ChEBI" id="CHEBI:173112"/>
        <dbReference type="EC" id="2.7.7.7"/>
    </reaction>
</comment>
<gene>
    <name evidence="11" type="primary">holA</name>
    <name evidence="11" type="ORF">IC612_01195</name>
</gene>
<dbReference type="Gene3D" id="1.10.8.60">
    <property type="match status" value="1"/>
</dbReference>
<comment type="caution">
    <text evidence="11">The sequence shown here is derived from an EMBL/GenBank/DDBJ whole genome shotgun (WGS) entry which is preliminary data.</text>
</comment>
<dbReference type="SUPFAM" id="SSF48019">
    <property type="entry name" value="post-AAA+ oligomerization domain-like"/>
    <property type="match status" value="1"/>
</dbReference>
<dbReference type="EMBL" id="JADKYY010000001">
    <property type="protein sequence ID" value="MBF5026413.1"/>
    <property type="molecule type" value="Genomic_DNA"/>
</dbReference>
<evidence type="ECO:0000313" key="12">
    <source>
        <dbReference type="Proteomes" id="UP000694480"/>
    </source>
</evidence>
<dbReference type="SUPFAM" id="SSF52540">
    <property type="entry name" value="P-loop containing nucleoside triphosphate hydrolases"/>
    <property type="match status" value="1"/>
</dbReference>
<evidence type="ECO:0000256" key="1">
    <source>
        <dbReference type="ARBA" id="ARBA00012417"/>
    </source>
</evidence>
<dbReference type="EC" id="2.7.7.7" evidence="1"/>
<keyword evidence="4 11" id="KW-0548">Nucleotidyltransferase</keyword>
<dbReference type="RefSeq" id="WP_194738339.1">
    <property type="nucleotide sequence ID" value="NZ_JADKYY010000001.1"/>
</dbReference>
<protein>
    <recommendedName>
        <fullName evidence="2">DNA polymerase III subunit delta</fullName>
        <ecNumber evidence="1">2.7.7.7</ecNumber>
    </recommendedName>
</protein>
<comment type="similarity">
    <text evidence="7">Belongs to the DNA polymerase HolA subunit family.</text>
</comment>
<dbReference type="InterPro" id="IPR048466">
    <property type="entry name" value="DNA_pol3_delta-like_C"/>
</dbReference>
<dbReference type="CDD" id="cd18138">
    <property type="entry name" value="HLD_clamp_pol_III_delta"/>
    <property type="match status" value="1"/>
</dbReference>
<keyword evidence="3 11" id="KW-0808">Transferase</keyword>
<dbReference type="GO" id="GO:0003677">
    <property type="term" value="F:DNA binding"/>
    <property type="evidence" value="ECO:0007669"/>
    <property type="project" value="InterPro"/>
</dbReference>
<name>A0A930YU52_9FLAO</name>
<dbReference type="GO" id="GO:0009360">
    <property type="term" value="C:DNA polymerase III complex"/>
    <property type="evidence" value="ECO:0007669"/>
    <property type="project" value="InterPro"/>
</dbReference>
<dbReference type="Gene3D" id="1.20.272.10">
    <property type="match status" value="1"/>
</dbReference>
<dbReference type="GO" id="GO:0003887">
    <property type="term" value="F:DNA-directed DNA polymerase activity"/>
    <property type="evidence" value="ECO:0007669"/>
    <property type="project" value="UniProtKB-KW"/>
</dbReference>
<evidence type="ECO:0000259" key="9">
    <source>
        <dbReference type="Pfam" id="PF06144"/>
    </source>
</evidence>
<evidence type="ECO:0000259" key="10">
    <source>
        <dbReference type="Pfam" id="PF21694"/>
    </source>
</evidence>
<keyword evidence="12" id="KW-1185">Reference proteome</keyword>
<evidence type="ECO:0000256" key="7">
    <source>
        <dbReference type="ARBA" id="ARBA00034754"/>
    </source>
</evidence>
<keyword evidence="6" id="KW-0239">DNA-directed DNA polymerase</keyword>
<dbReference type="Proteomes" id="UP000694480">
    <property type="component" value="Unassembled WGS sequence"/>
</dbReference>
<dbReference type="InterPro" id="IPR008921">
    <property type="entry name" value="DNA_pol3_clamp-load_cplx_C"/>
</dbReference>
<keyword evidence="5" id="KW-0235">DNA replication</keyword>
<dbReference type="InterPro" id="IPR005790">
    <property type="entry name" value="DNA_polIII_delta"/>
</dbReference>
<feature type="domain" description="DNA polymerase III delta subunit-like C-terminal" evidence="10">
    <location>
        <begin position="213"/>
        <end position="315"/>
    </location>
</feature>
<dbReference type="Gene3D" id="3.40.50.300">
    <property type="entry name" value="P-loop containing nucleotide triphosphate hydrolases"/>
    <property type="match status" value="1"/>
</dbReference>
<sequence>MKELDLLLKNIKNKELQPVYFFHGEEPYFMDAAVKCLEEEVLEQQDRAFGQTVVYGKDTSLAEILSLAQQFPMMGPYNLIIVKEAQDLRWAEAESTQFEQYLNQPVLTTILVFAHKYKKLDARKKFTKKLSASKWLHYSEPVKDYQLAQWIEGYLRKQNLKADPKVAPLLAEYLGNDLSRIVNELDKLKMILGEKTLDLKAVETYIGISKDYNVFELQRALGEKNLDRAMQIAFYVGRNTKSNPMVLTVGTLYNFFSGLIIFHTMRGSSREEMASAMGISPFFLKDYERAAAFYPLKTATKIISILRETDMKVKGLGAGSATDEELLKEMVYKILHADRLKIST</sequence>
<evidence type="ECO:0000256" key="8">
    <source>
        <dbReference type="ARBA" id="ARBA00049244"/>
    </source>
</evidence>
<dbReference type="NCBIfam" id="TIGR01128">
    <property type="entry name" value="holA"/>
    <property type="match status" value="1"/>
</dbReference>
<dbReference type="GO" id="GO:0006261">
    <property type="term" value="P:DNA-templated DNA replication"/>
    <property type="evidence" value="ECO:0007669"/>
    <property type="project" value="TreeGrafter"/>
</dbReference>
<accession>A0A930YU52</accession>